<protein>
    <submittedName>
        <fullName evidence="2">Uncharacterized protein</fullName>
    </submittedName>
</protein>
<sequence>MDPPNCYQVPPTRSSTQLGPASSLTYRHAGTGAVVLGQPQHLLPSNKPIKKPIDIVSEIFGNEYYSPPMILPGKFWAEFGYVPPTVPPGHCTSQKAENEEPQILISVVIC</sequence>
<evidence type="ECO:0000313" key="2">
    <source>
        <dbReference type="EMBL" id="MCD7460959.1"/>
    </source>
</evidence>
<dbReference type="Proteomes" id="UP000823775">
    <property type="component" value="Unassembled WGS sequence"/>
</dbReference>
<feature type="compositionally biased region" description="Polar residues" evidence="1">
    <location>
        <begin position="11"/>
        <end position="22"/>
    </location>
</feature>
<gene>
    <name evidence="2" type="ORF">HAX54_044909</name>
</gene>
<feature type="region of interest" description="Disordered" evidence="1">
    <location>
        <begin position="1"/>
        <end position="22"/>
    </location>
</feature>
<keyword evidence="3" id="KW-1185">Reference proteome</keyword>
<evidence type="ECO:0000313" key="3">
    <source>
        <dbReference type="Proteomes" id="UP000823775"/>
    </source>
</evidence>
<accession>A0ABS8SR53</accession>
<organism evidence="2 3">
    <name type="scientific">Datura stramonium</name>
    <name type="common">Jimsonweed</name>
    <name type="synonym">Common thornapple</name>
    <dbReference type="NCBI Taxonomy" id="4076"/>
    <lineage>
        <taxon>Eukaryota</taxon>
        <taxon>Viridiplantae</taxon>
        <taxon>Streptophyta</taxon>
        <taxon>Embryophyta</taxon>
        <taxon>Tracheophyta</taxon>
        <taxon>Spermatophyta</taxon>
        <taxon>Magnoliopsida</taxon>
        <taxon>eudicotyledons</taxon>
        <taxon>Gunneridae</taxon>
        <taxon>Pentapetalae</taxon>
        <taxon>asterids</taxon>
        <taxon>lamiids</taxon>
        <taxon>Solanales</taxon>
        <taxon>Solanaceae</taxon>
        <taxon>Solanoideae</taxon>
        <taxon>Datureae</taxon>
        <taxon>Datura</taxon>
    </lineage>
</organism>
<proteinExistence type="predicted"/>
<comment type="caution">
    <text evidence="2">The sequence shown here is derived from an EMBL/GenBank/DDBJ whole genome shotgun (WGS) entry which is preliminary data.</text>
</comment>
<name>A0ABS8SR53_DATST</name>
<reference evidence="2 3" key="1">
    <citation type="journal article" date="2021" name="BMC Genomics">
        <title>Datura genome reveals duplications of psychoactive alkaloid biosynthetic genes and high mutation rate following tissue culture.</title>
        <authorList>
            <person name="Rajewski A."/>
            <person name="Carter-House D."/>
            <person name="Stajich J."/>
            <person name="Litt A."/>
        </authorList>
    </citation>
    <scope>NUCLEOTIDE SEQUENCE [LARGE SCALE GENOMIC DNA]</scope>
    <source>
        <strain evidence="2">AR-01</strain>
    </source>
</reference>
<dbReference type="EMBL" id="JACEIK010000690">
    <property type="protein sequence ID" value="MCD7460959.1"/>
    <property type="molecule type" value="Genomic_DNA"/>
</dbReference>
<evidence type="ECO:0000256" key="1">
    <source>
        <dbReference type="SAM" id="MobiDB-lite"/>
    </source>
</evidence>